<dbReference type="InterPro" id="IPR022181">
    <property type="entry name" value="Bcl2-/adenovirus-E1B"/>
</dbReference>
<evidence type="ECO:0000256" key="1">
    <source>
        <dbReference type="ARBA" id="ARBA00004496"/>
    </source>
</evidence>
<evidence type="ECO:0000259" key="4">
    <source>
        <dbReference type="PROSITE" id="PS50191"/>
    </source>
</evidence>
<dbReference type="AlphaFoldDB" id="A0A3Q2VC79"/>
<reference evidence="5" key="1">
    <citation type="submission" date="2025-08" db="UniProtKB">
        <authorList>
            <consortium name="Ensembl"/>
        </authorList>
    </citation>
    <scope>IDENTIFICATION</scope>
</reference>
<dbReference type="Gene3D" id="3.40.525.10">
    <property type="entry name" value="CRAL-TRIO lipid binding domain"/>
    <property type="match status" value="1"/>
</dbReference>
<dbReference type="PANTHER" id="PTHR12112:SF21">
    <property type="entry name" value="BCL-2_ADENOVIRUS E1B 19 KDA-INTERACTING PROTEIN 2-LIKE PROTEIN"/>
    <property type="match status" value="1"/>
</dbReference>
<dbReference type="Ensembl" id="ENSHBUT00000002116.1">
    <property type="protein sequence ID" value="ENSHBUP00000008339.1"/>
    <property type="gene ID" value="ENSHBUG00000009861.1"/>
</dbReference>
<keyword evidence="6" id="KW-1185">Reference proteome</keyword>
<evidence type="ECO:0000256" key="3">
    <source>
        <dbReference type="SAM" id="MobiDB-lite"/>
    </source>
</evidence>
<reference evidence="5" key="2">
    <citation type="submission" date="2025-09" db="UniProtKB">
        <authorList>
            <consortium name="Ensembl"/>
        </authorList>
    </citation>
    <scope>IDENTIFICATION</scope>
</reference>
<dbReference type="Proteomes" id="UP000264840">
    <property type="component" value="Unplaced"/>
</dbReference>
<dbReference type="GO" id="GO:0005737">
    <property type="term" value="C:cytoplasm"/>
    <property type="evidence" value="ECO:0007669"/>
    <property type="project" value="UniProtKB-SubCell"/>
</dbReference>
<dbReference type="FunFam" id="3.40.525.10:FF:000001">
    <property type="entry name" value="BCL2/adenovirus E1B protein-interacting protein 2"/>
    <property type="match status" value="1"/>
</dbReference>
<dbReference type="Pfam" id="PF12496">
    <property type="entry name" value="BNIP2"/>
    <property type="match status" value="1"/>
</dbReference>
<feature type="region of interest" description="Disordered" evidence="3">
    <location>
        <begin position="126"/>
        <end position="145"/>
    </location>
</feature>
<dbReference type="InterPro" id="IPR036865">
    <property type="entry name" value="CRAL-TRIO_dom_sf"/>
</dbReference>
<accession>A0A3Q2VC79</accession>
<sequence length="390" mass="43897">MSDQTNLFIDLYLTLNNRTTKKTSKYLQKNNQPIREENLNWVPVSVFLCSSRSAPGPSSPANIQDMELREEWQDDGFPRSEVIVHSDLCSLAPVTSLTLSGGGGAKKRLVAPSLSLTLNRRDSNDRNSFSAAALSGTPDDTPSLDINLEALETPSDSETGTLPDSMHDLEWDDDLPRMGRGGAVGVARNPMEQSEGLMELDQVDSRGRRWRRFCISGHEYHVNMSVLEPYLQVLSHGGYFGDGMNAIILFTSCYLPENTVENYEYVMENLFRYIVGTLDLMVSENYLLVYLCAMAPRNKLPSIKWLHQCYTSIDRRLKKDLKGLLVVHPAWYIKALITLVKPFISDKFSRKIRFIQSLQQLSELIPTDQLQIPDAIQDEHANGNSAASFL</sequence>
<comment type="subcellular location">
    <subcellularLocation>
        <location evidence="1">Cytoplasm</location>
    </subcellularLocation>
</comment>
<dbReference type="Pfam" id="PF13716">
    <property type="entry name" value="CRAL_TRIO_2"/>
    <property type="match status" value="1"/>
</dbReference>
<dbReference type="PROSITE" id="PS50191">
    <property type="entry name" value="CRAL_TRIO"/>
    <property type="match status" value="1"/>
</dbReference>
<dbReference type="CDD" id="cd00170">
    <property type="entry name" value="SEC14"/>
    <property type="match status" value="1"/>
</dbReference>
<dbReference type="GeneTree" id="ENSGT00940000165419"/>
<dbReference type="STRING" id="8153.ENSHBUP00000008339"/>
<evidence type="ECO:0000256" key="2">
    <source>
        <dbReference type="ARBA" id="ARBA00022490"/>
    </source>
</evidence>
<evidence type="ECO:0000313" key="6">
    <source>
        <dbReference type="Proteomes" id="UP000264840"/>
    </source>
</evidence>
<keyword evidence="2" id="KW-0963">Cytoplasm</keyword>
<protein>
    <submittedName>
        <fullName evidence="5">BCL2 interacting protein like</fullName>
    </submittedName>
</protein>
<name>A0A3Q2VC79_HAPBU</name>
<dbReference type="SUPFAM" id="SSF52087">
    <property type="entry name" value="CRAL/TRIO domain"/>
    <property type="match status" value="1"/>
</dbReference>
<dbReference type="GO" id="GO:0006915">
    <property type="term" value="P:apoptotic process"/>
    <property type="evidence" value="ECO:0007669"/>
    <property type="project" value="TreeGrafter"/>
</dbReference>
<proteinExistence type="predicted"/>
<dbReference type="InterPro" id="IPR001251">
    <property type="entry name" value="CRAL-TRIO_dom"/>
</dbReference>
<organism evidence="5 6">
    <name type="scientific">Haplochromis burtoni</name>
    <name type="common">Burton's mouthbrooder</name>
    <name type="synonym">Chromis burtoni</name>
    <dbReference type="NCBI Taxonomy" id="8153"/>
    <lineage>
        <taxon>Eukaryota</taxon>
        <taxon>Metazoa</taxon>
        <taxon>Chordata</taxon>
        <taxon>Craniata</taxon>
        <taxon>Vertebrata</taxon>
        <taxon>Euteleostomi</taxon>
        <taxon>Actinopterygii</taxon>
        <taxon>Neopterygii</taxon>
        <taxon>Teleostei</taxon>
        <taxon>Neoteleostei</taxon>
        <taxon>Acanthomorphata</taxon>
        <taxon>Ovalentaria</taxon>
        <taxon>Cichlomorphae</taxon>
        <taxon>Cichliformes</taxon>
        <taxon>Cichlidae</taxon>
        <taxon>African cichlids</taxon>
        <taxon>Pseudocrenilabrinae</taxon>
        <taxon>Haplochromini</taxon>
        <taxon>Haplochromis</taxon>
    </lineage>
</organism>
<feature type="domain" description="CRAL-TRIO" evidence="4">
    <location>
        <begin position="227"/>
        <end position="374"/>
    </location>
</feature>
<dbReference type="PANTHER" id="PTHR12112">
    <property type="entry name" value="BNIP - RELATED"/>
    <property type="match status" value="1"/>
</dbReference>
<feature type="region of interest" description="Disordered" evidence="3">
    <location>
        <begin position="152"/>
        <end position="173"/>
    </location>
</feature>
<evidence type="ECO:0000313" key="5">
    <source>
        <dbReference type="Ensembl" id="ENSHBUP00000008339.1"/>
    </source>
</evidence>
<dbReference type="SMART" id="SM00516">
    <property type="entry name" value="SEC14"/>
    <property type="match status" value="1"/>
</dbReference>